<sequence length="270" mass="29082">MSGLPRGQHNKLLTDGSMQVPKPINYVDFRICTEQETEDMIAAARKSTQIAKELAAMPRKRDLALVVRSDMKTNPITSTKHYYVEAAMGYIVGKLRDNGTYCSNKCRNGDGRFPFCVTVANEQTGVPYFKGACVNCRYQIAENKCELSLSGGDGNGGTGGDGGGNDDNNDDTSGGSDADDGDGDEPMGEDEEVEKSARKSKGKGKRKQQKHLEDEEMAELGEEDGVEASGREENVKQKTAKTKPKKGPAGKRPPKSGPKTGKFSMGDTGK</sequence>
<protein>
    <submittedName>
        <fullName evidence="2">Uncharacterized protein</fullName>
    </submittedName>
</protein>
<evidence type="ECO:0000313" key="3">
    <source>
        <dbReference type="Proteomes" id="UP000696280"/>
    </source>
</evidence>
<dbReference type="OrthoDB" id="3546042at2759"/>
<accession>A0A9N9KSA0</accession>
<dbReference type="AlphaFoldDB" id="A0A9N9KSA0"/>
<evidence type="ECO:0000313" key="2">
    <source>
        <dbReference type="EMBL" id="CAG8952616.1"/>
    </source>
</evidence>
<dbReference type="Proteomes" id="UP000696280">
    <property type="component" value="Unassembled WGS sequence"/>
</dbReference>
<dbReference type="InterPro" id="IPR022190">
    <property type="entry name" value="DUF3716"/>
</dbReference>
<dbReference type="Pfam" id="PF12511">
    <property type="entry name" value="DUF3716"/>
    <property type="match status" value="1"/>
</dbReference>
<dbReference type="EMBL" id="CAJVRL010000046">
    <property type="protein sequence ID" value="CAG8952616.1"/>
    <property type="molecule type" value="Genomic_DNA"/>
</dbReference>
<organism evidence="2 3">
    <name type="scientific">Hymenoscyphus fraxineus</name>
    <dbReference type="NCBI Taxonomy" id="746836"/>
    <lineage>
        <taxon>Eukaryota</taxon>
        <taxon>Fungi</taxon>
        <taxon>Dikarya</taxon>
        <taxon>Ascomycota</taxon>
        <taxon>Pezizomycotina</taxon>
        <taxon>Leotiomycetes</taxon>
        <taxon>Helotiales</taxon>
        <taxon>Helotiaceae</taxon>
        <taxon>Hymenoscyphus</taxon>
    </lineage>
</organism>
<feature type="compositionally biased region" description="Acidic residues" evidence="1">
    <location>
        <begin position="214"/>
        <end position="226"/>
    </location>
</feature>
<feature type="compositionally biased region" description="Gly residues" evidence="1">
    <location>
        <begin position="156"/>
        <end position="165"/>
    </location>
</feature>
<feature type="compositionally biased region" description="Acidic residues" evidence="1">
    <location>
        <begin position="177"/>
        <end position="193"/>
    </location>
</feature>
<keyword evidence="3" id="KW-1185">Reference proteome</keyword>
<feature type="region of interest" description="Disordered" evidence="1">
    <location>
        <begin position="156"/>
        <end position="270"/>
    </location>
</feature>
<evidence type="ECO:0000256" key="1">
    <source>
        <dbReference type="SAM" id="MobiDB-lite"/>
    </source>
</evidence>
<feature type="compositionally biased region" description="Basic residues" evidence="1">
    <location>
        <begin position="198"/>
        <end position="209"/>
    </location>
</feature>
<feature type="compositionally biased region" description="Basic residues" evidence="1">
    <location>
        <begin position="238"/>
        <end position="254"/>
    </location>
</feature>
<comment type="caution">
    <text evidence="2">The sequence shown here is derived from an EMBL/GenBank/DDBJ whole genome shotgun (WGS) entry which is preliminary data.</text>
</comment>
<name>A0A9N9KSA0_9HELO</name>
<proteinExistence type="predicted"/>
<gene>
    <name evidence="2" type="ORF">HYFRA_00009722</name>
</gene>
<reference evidence="2" key="1">
    <citation type="submission" date="2021-07" db="EMBL/GenBank/DDBJ databases">
        <authorList>
            <person name="Durling M."/>
        </authorList>
    </citation>
    <scope>NUCLEOTIDE SEQUENCE</scope>
</reference>